<dbReference type="SUPFAM" id="SSF63882">
    <property type="entry name" value="MoeA N-terminal region -like"/>
    <property type="match status" value="1"/>
</dbReference>
<dbReference type="NCBIfam" id="TIGR00177">
    <property type="entry name" value="molyb_syn"/>
    <property type="match status" value="1"/>
</dbReference>
<dbReference type="InterPro" id="IPR036425">
    <property type="entry name" value="MoaB/Mog-like_dom_sf"/>
</dbReference>
<reference evidence="8" key="1">
    <citation type="journal article" date="2014" name="Int. J. Syst. Evol. Microbiol.">
        <title>Complete genome of a new Firmicutes species belonging to the dominant human colonic microbiota ('Ruminococcus bicirculans') reveals two chromosomes and a selective capacity to utilize plant glucans.</title>
        <authorList>
            <consortium name="NISC Comparative Sequencing Program"/>
            <person name="Wegmann U."/>
            <person name="Louis P."/>
            <person name="Goesmann A."/>
            <person name="Henrissat B."/>
            <person name="Duncan S.H."/>
            <person name="Flint H.J."/>
        </authorList>
    </citation>
    <scope>NUCLEOTIDE SEQUENCE</scope>
    <source>
        <strain evidence="8">NBRC 103408</strain>
    </source>
</reference>
<accession>A0ABQ5U3K1</accession>
<dbReference type="SUPFAM" id="SSF53218">
    <property type="entry name" value="Molybdenum cofactor biosynthesis proteins"/>
    <property type="match status" value="1"/>
</dbReference>
<dbReference type="Proteomes" id="UP001161409">
    <property type="component" value="Unassembled WGS sequence"/>
</dbReference>
<reference evidence="8" key="2">
    <citation type="submission" date="2023-01" db="EMBL/GenBank/DDBJ databases">
        <title>Draft genome sequence of Sneathiella chinensis strain NBRC 103408.</title>
        <authorList>
            <person name="Sun Q."/>
            <person name="Mori K."/>
        </authorList>
    </citation>
    <scope>NUCLEOTIDE SEQUENCE</scope>
    <source>
        <strain evidence="8">NBRC 103408</strain>
    </source>
</reference>
<gene>
    <name evidence="8" type="primary">moeA_1</name>
    <name evidence="8" type="ORF">GCM10007924_14660</name>
</gene>
<keyword evidence="9" id="KW-1185">Reference proteome</keyword>
<keyword evidence="6" id="KW-0479">Metal-binding</keyword>
<dbReference type="Gene3D" id="2.40.340.10">
    <property type="entry name" value="MoeA, C-terminal, domain IV"/>
    <property type="match status" value="1"/>
</dbReference>
<dbReference type="Gene3D" id="3.40.980.10">
    <property type="entry name" value="MoaB/Mog-like domain"/>
    <property type="match status" value="1"/>
</dbReference>
<dbReference type="InterPro" id="IPR005110">
    <property type="entry name" value="MoeA_linker/N"/>
</dbReference>
<comment type="function">
    <text evidence="1 6">Catalyzes the insertion of molybdate into adenylated molybdopterin with the concomitant release of AMP.</text>
</comment>
<proteinExistence type="inferred from homology"/>
<dbReference type="EMBL" id="BSNF01000006">
    <property type="protein sequence ID" value="GLQ06245.1"/>
    <property type="molecule type" value="Genomic_DNA"/>
</dbReference>
<protein>
    <recommendedName>
        <fullName evidence="6">Molybdopterin molybdenumtransferase</fullName>
        <ecNumber evidence="6">2.10.1.1</ecNumber>
    </recommendedName>
</protein>
<keyword evidence="6" id="KW-0808">Transferase</keyword>
<evidence type="ECO:0000256" key="4">
    <source>
        <dbReference type="ARBA" id="ARBA00023150"/>
    </source>
</evidence>
<dbReference type="EC" id="2.10.1.1" evidence="6"/>
<comment type="cofactor">
    <cofactor evidence="6">
        <name>Mg(2+)</name>
        <dbReference type="ChEBI" id="CHEBI:18420"/>
    </cofactor>
</comment>
<dbReference type="InterPro" id="IPR008284">
    <property type="entry name" value="MoCF_biosynth_CS"/>
</dbReference>
<dbReference type="Pfam" id="PF03453">
    <property type="entry name" value="MoeA_N"/>
    <property type="match status" value="1"/>
</dbReference>
<evidence type="ECO:0000256" key="2">
    <source>
        <dbReference type="ARBA" id="ARBA00005046"/>
    </source>
</evidence>
<dbReference type="InterPro" id="IPR005111">
    <property type="entry name" value="MoeA_C_domain_IV"/>
</dbReference>
<evidence type="ECO:0000259" key="7">
    <source>
        <dbReference type="SMART" id="SM00852"/>
    </source>
</evidence>
<dbReference type="CDD" id="cd00887">
    <property type="entry name" value="MoeA"/>
    <property type="match status" value="1"/>
</dbReference>
<dbReference type="SUPFAM" id="SSF63867">
    <property type="entry name" value="MoeA C-terminal domain-like"/>
    <property type="match status" value="1"/>
</dbReference>
<dbReference type="InterPro" id="IPR001453">
    <property type="entry name" value="MoaB/Mog_dom"/>
</dbReference>
<comment type="catalytic activity">
    <reaction evidence="5">
        <text>adenylyl-molybdopterin + molybdate = Mo-molybdopterin + AMP + H(+)</text>
        <dbReference type="Rhea" id="RHEA:35047"/>
        <dbReference type="ChEBI" id="CHEBI:15378"/>
        <dbReference type="ChEBI" id="CHEBI:36264"/>
        <dbReference type="ChEBI" id="CHEBI:62727"/>
        <dbReference type="ChEBI" id="CHEBI:71302"/>
        <dbReference type="ChEBI" id="CHEBI:456215"/>
        <dbReference type="EC" id="2.10.1.1"/>
    </reaction>
</comment>
<dbReference type="PROSITE" id="PS01079">
    <property type="entry name" value="MOCF_BIOSYNTHESIS_2"/>
    <property type="match status" value="1"/>
</dbReference>
<dbReference type="NCBIfam" id="NF045515">
    <property type="entry name" value="Glp_gephyrin"/>
    <property type="match status" value="1"/>
</dbReference>
<evidence type="ECO:0000313" key="8">
    <source>
        <dbReference type="EMBL" id="GLQ06245.1"/>
    </source>
</evidence>
<sequence length="419" mass="45378">MPRLPNDCFADPSEMIPFAEAREKLERAVTRITHPETCPLHNADGRLLAQDITADRNVPAGNNSAVDGYAFHFETCQAAPDRSFACSGRSAAGTPFEGTPDRTKVIKIFTGALMPEGFDTVAMLEDVTVSDGRVQLPAGLKKGVNCRLAGEDVQKGQTILKAGTRITPQIIAQLASIGRDTVPVWSRLRVAVFSTGDELREPGQQAPTGTTFDSNRYMLLSLLQRYGCKVEDRGILPDNLETITEALQQAAETSDLIITSGGVSMGDEDHVKQAVNRLGSLHFWRIAIKPGRPLALGQISGTAFVGLPGNPVASLVCATQFVRPLLAGLSGEEDSPPFPGLYGTAAFSRRKKAGRTEWLRGRYRKDPDGNCIIEPYPDEGSGIISSLVWANGLIELGPDITDIKQGDRLRFLPFSELYQ</sequence>
<evidence type="ECO:0000256" key="5">
    <source>
        <dbReference type="ARBA" id="ARBA00047317"/>
    </source>
</evidence>
<dbReference type="Gene3D" id="2.170.190.11">
    <property type="entry name" value="Molybdopterin biosynthesis moea protein, domain 3"/>
    <property type="match status" value="1"/>
</dbReference>
<evidence type="ECO:0000256" key="6">
    <source>
        <dbReference type="RuleBase" id="RU365090"/>
    </source>
</evidence>
<dbReference type="InterPro" id="IPR038987">
    <property type="entry name" value="MoeA-like"/>
</dbReference>
<keyword evidence="6" id="KW-0500">Molybdenum</keyword>
<dbReference type="SMART" id="SM00852">
    <property type="entry name" value="MoCF_biosynth"/>
    <property type="match status" value="1"/>
</dbReference>
<dbReference type="PANTHER" id="PTHR10192">
    <property type="entry name" value="MOLYBDOPTERIN BIOSYNTHESIS PROTEIN"/>
    <property type="match status" value="1"/>
</dbReference>
<keyword evidence="6" id="KW-0460">Magnesium</keyword>
<dbReference type="InterPro" id="IPR036688">
    <property type="entry name" value="MoeA_C_domain_IV_sf"/>
</dbReference>
<dbReference type="Pfam" id="PF00994">
    <property type="entry name" value="MoCF_biosynth"/>
    <property type="match status" value="1"/>
</dbReference>
<organism evidence="8 9">
    <name type="scientific">Sneathiella chinensis</name>
    <dbReference type="NCBI Taxonomy" id="349750"/>
    <lineage>
        <taxon>Bacteria</taxon>
        <taxon>Pseudomonadati</taxon>
        <taxon>Pseudomonadota</taxon>
        <taxon>Alphaproteobacteria</taxon>
        <taxon>Sneathiellales</taxon>
        <taxon>Sneathiellaceae</taxon>
        <taxon>Sneathiella</taxon>
    </lineage>
</organism>
<feature type="domain" description="MoaB/Mog" evidence="7">
    <location>
        <begin position="191"/>
        <end position="328"/>
    </location>
</feature>
<comment type="pathway">
    <text evidence="2 6">Cofactor biosynthesis; molybdopterin biosynthesis.</text>
</comment>
<name>A0ABQ5U3K1_9PROT</name>
<dbReference type="RefSeq" id="WP_169560301.1">
    <property type="nucleotide sequence ID" value="NZ_BSNF01000006.1"/>
</dbReference>
<dbReference type="Gene3D" id="3.90.105.10">
    <property type="entry name" value="Molybdopterin biosynthesis moea protein, domain 2"/>
    <property type="match status" value="1"/>
</dbReference>
<dbReference type="Pfam" id="PF03454">
    <property type="entry name" value="MoeA_C"/>
    <property type="match status" value="1"/>
</dbReference>
<dbReference type="InterPro" id="IPR036135">
    <property type="entry name" value="MoeA_linker/N_sf"/>
</dbReference>
<evidence type="ECO:0000256" key="1">
    <source>
        <dbReference type="ARBA" id="ARBA00002901"/>
    </source>
</evidence>
<keyword evidence="4 6" id="KW-0501">Molybdenum cofactor biosynthesis</keyword>
<dbReference type="PANTHER" id="PTHR10192:SF5">
    <property type="entry name" value="GEPHYRIN"/>
    <property type="match status" value="1"/>
</dbReference>
<evidence type="ECO:0000313" key="9">
    <source>
        <dbReference type="Proteomes" id="UP001161409"/>
    </source>
</evidence>
<comment type="caution">
    <text evidence="8">The sequence shown here is derived from an EMBL/GenBank/DDBJ whole genome shotgun (WGS) entry which is preliminary data.</text>
</comment>
<comment type="similarity">
    <text evidence="3 6">Belongs to the MoeA family.</text>
</comment>
<evidence type="ECO:0000256" key="3">
    <source>
        <dbReference type="ARBA" id="ARBA00010763"/>
    </source>
</evidence>